<sequence length="92" mass="9951">RRGSNVSLAAGAAVDARRRSSGSASPPATDAQPKTSCLKKDGGKQKGAARRVRRASTVRTTIPFVVNRPFIFFVLHRELSLLLFMGVVKRIS</sequence>
<dbReference type="Gene3D" id="2.30.39.10">
    <property type="entry name" value="Alpha-1-antitrypsin, domain 1"/>
    <property type="match status" value="1"/>
</dbReference>
<dbReference type="AlphaFoldDB" id="A0A0E9Y2Z8"/>
<reference evidence="2" key="2">
    <citation type="submission" date="2014-02" db="EMBL/GenBank/DDBJ databases">
        <title>Intra- and inter-species comparative analysis of male and female Amblyomma americanum serine protease inhibitors (serpins).</title>
        <authorList>
            <person name="Porter L."/>
            <person name="Kim T."/>
            <person name="Radulovic Z."/>
            <person name="Braz G."/>
            <person name="Vaz I.D.S.Jr."/>
            <person name="Mulenga A."/>
        </authorList>
    </citation>
    <scope>NUCLEOTIDE SEQUENCE</scope>
</reference>
<reference evidence="2" key="1">
    <citation type="submission" date="2014-02" db="EMBL/GenBank/DDBJ databases">
        <title>Comparative bioinformatics, temporal and spatial expression analyses of Ixodes scapularis organic anion transporting polypeptides.</title>
        <authorList>
            <person name="Radulovic Z."/>
            <person name="Porter L."/>
            <person name="Kim T."/>
            <person name="Mulenga A."/>
        </authorList>
    </citation>
    <scope>NUCLEOTIDE SEQUENCE</scope>
</reference>
<dbReference type="PROSITE" id="PS00284">
    <property type="entry name" value="SERPIN"/>
    <property type="match status" value="1"/>
</dbReference>
<dbReference type="SUPFAM" id="SSF56574">
    <property type="entry name" value="Serpins"/>
    <property type="match status" value="1"/>
</dbReference>
<feature type="non-terminal residue" evidence="2">
    <location>
        <position position="1"/>
    </location>
</feature>
<evidence type="ECO:0000313" key="2">
    <source>
        <dbReference type="EMBL" id="JAI08739.1"/>
    </source>
</evidence>
<feature type="compositionally biased region" description="Low complexity" evidence="1">
    <location>
        <begin position="1"/>
        <end position="14"/>
    </location>
</feature>
<name>A0A0E9Y2Z8_AMBAM</name>
<dbReference type="EMBL" id="GAYW01000239">
    <property type="protein sequence ID" value="JAI08739.1"/>
    <property type="molecule type" value="Transcribed_RNA"/>
</dbReference>
<feature type="region of interest" description="Disordered" evidence="1">
    <location>
        <begin position="1"/>
        <end position="53"/>
    </location>
</feature>
<evidence type="ECO:0000256" key="1">
    <source>
        <dbReference type="SAM" id="MobiDB-lite"/>
    </source>
</evidence>
<dbReference type="InterPro" id="IPR036186">
    <property type="entry name" value="Serpin_sf"/>
</dbReference>
<organism evidence="2">
    <name type="scientific">Amblyomma americanum</name>
    <name type="common">Lone star tick</name>
    <dbReference type="NCBI Taxonomy" id="6943"/>
    <lineage>
        <taxon>Eukaryota</taxon>
        <taxon>Metazoa</taxon>
        <taxon>Ecdysozoa</taxon>
        <taxon>Arthropoda</taxon>
        <taxon>Chelicerata</taxon>
        <taxon>Arachnida</taxon>
        <taxon>Acari</taxon>
        <taxon>Parasitiformes</taxon>
        <taxon>Ixodida</taxon>
        <taxon>Ixodoidea</taxon>
        <taxon>Ixodidae</taxon>
        <taxon>Amblyomminae</taxon>
        <taxon>Amblyomma</taxon>
    </lineage>
</organism>
<dbReference type="InterPro" id="IPR042185">
    <property type="entry name" value="Serpin_sf_2"/>
</dbReference>
<proteinExistence type="predicted"/>
<protein>
    <submittedName>
        <fullName evidence="2">Serine protease inhibitor</fullName>
    </submittedName>
</protein>
<dbReference type="InterPro" id="IPR023795">
    <property type="entry name" value="Serpin_CS"/>
</dbReference>
<accession>A0A0E9Y2Z8</accession>